<dbReference type="OrthoDB" id="5242354at2"/>
<feature type="chain" id="PRO_5043747274" description="L,D-TPase catalytic domain-containing protein" evidence="15">
    <location>
        <begin position="26"/>
        <end position="404"/>
    </location>
</feature>
<reference evidence="17 18" key="1">
    <citation type="submission" date="2016-07" db="EMBL/GenBank/DDBJ databases">
        <title>Draft genome sequence of Prauserella muralis DSM 45305, isolated from a mould-covered wall in an indoor environment.</title>
        <authorList>
            <person name="Ruckert C."/>
            <person name="Albersmeier A."/>
            <person name="Jiang C.-L."/>
            <person name="Jiang Y."/>
            <person name="Kalinowski J."/>
            <person name="Schneider O."/>
            <person name="Winkler A."/>
            <person name="Zotchev S.B."/>
        </authorList>
    </citation>
    <scope>NUCLEOTIDE SEQUENCE [LARGE SCALE GENOMIC DNA]</scope>
    <source>
        <strain evidence="17 18">DSM 45305</strain>
    </source>
</reference>
<dbReference type="GO" id="GO:0005576">
    <property type="term" value="C:extracellular region"/>
    <property type="evidence" value="ECO:0007669"/>
    <property type="project" value="TreeGrafter"/>
</dbReference>
<dbReference type="GO" id="GO:0018104">
    <property type="term" value="P:peptidoglycan-protein cross-linking"/>
    <property type="evidence" value="ECO:0007669"/>
    <property type="project" value="TreeGrafter"/>
</dbReference>
<evidence type="ECO:0000256" key="10">
    <source>
        <dbReference type="ARBA" id="ARBA00023315"/>
    </source>
</evidence>
<dbReference type="GO" id="GO:0008360">
    <property type="term" value="P:regulation of cell shape"/>
    <property type="evidence" value="ECO:0007669"/>
    <property type="project" value="UniProtKB-UniRule"/>
</dbReference>
<evidence type="ECO:0000256" key="3">
    <source>
        <dbReference type="ARBA" id="ARBA00022679"/>
    </source>
</evidence>
<dbReference type="Gene3D" id="2.60.40.3780">
    <property type="match status" value="1"/>
</dbReference>
<keyword evidence="9" id="KW-0449">Lipoprotein</keyword>
<dbReference type="CDD" id="cd16913">
    <property type="entry name" value="YkuD_like"/>
    <property type="match status" value="1"/>
</dbReference>
<dbReference type="FunFam" id="2.40.440.10:FF:000005">
    <property type="entry name" value="L,D-transpeptidase 2"/>
    <property type="match status" value="1"/>
</dbReference>
<proteinExistence type="predicted"/>
<keyword evidence="2" id="KW-1003">Cell membrane</keyword>
<gene>
    <name evidence="17" type="ORF">BAY60_18275</name>
</gene>
<evidence type="ECO:0000256" key="2">
    <source>
        <dbReference type="ARBA" id="ARBA00022475"/>
    </source>
</evidence>
<dbReference type="Pfam" id="PF03734">
    <property type="entry name" value="YkuD"/>
    <property type="match status" value="1"/>
</dbReference>
<feature type="active site" description="Nucleophile" evidence="13">
    <location>
        <position position="351"/>
    </location>
</feature>
<evidence type="ECO:0000313" key="17">
    <source>
        <dbReference type="EMBL" id="PXY28262.1"/>
    </source>
</evidence>
<feature type="region of interest" description="Disordered" evidence="14">
    <location>
        <begin position="27"/>
        <end position="55"/>
    </location>
</feature>
<evidence type="ECO:0000256" key="7">
    <source>
        <dbReference type="ARBA" id="ARBA00023136"/>
    </source>
</evidence>
<accession>A0A2V4B2P1</accession>
<dbReference type="GO" id="GO:0071555">
    <property type="term" value="P:cell wall organization"/>
    <property type="evidence" value="ECO:0007669"/>
    <property type="project" value="UniProtKB-UniRule"/>
</dbReference>
<name>A0A2V4B2P1_9PSEU</name>
<dbReference type="InterPro" id="IPR005490">
    <property type="entry name" value="LD_TPept_cat_dom"/>
</dbReference>
<organism evidence="17 18">
    <name type="scientific">Prauserella muralis</name>
    <dbReference type="NCBI Taxonomy" id="588067"/>
    <lineage>
        <taxon>Bacteria</taxon>
        <taxon>Bacillati</taxon>
        <taxon>Actinomycetota</taxon>
        <taxon>Actinomycetes</taxon>
        <taxon>Pseudonocardiales</taxon>
        <taxon>Pseudonocardiaceae</taxon>
        <taxon>Prauserella</taxon>
    </lineage>
</organism>
<evidence type="ECO:0000256" key="4">
    <source>
        <dbReference type="ARBA" id="ARBA00022729"/>
    </source>
</evidence>
<dbReference type="InterPro" id="IPR038063">
    <property type="entry name" value="Transpep_catalytic_dom"/>
</dbReference>
<keyword evidence="3" id="KW-0808">Transferase</keyword>
<evidence type="ECO:0000256" key="13">
    <source>
        <dbReference type="PROSITE-ProRule" id="PRU01373"/>
    </source>
</evidence>
<protein>
    <recommendedName>
        <fullName evidence="16">L,D-TPase catalytic domain-containing protein</fullName>
    </recommendedName>
</protein>
<feature type="compositionally biased region" description="Low complexity" evidence="14">
    <location>
        <begin position="27"/>
        <end position="41"/>
    </location>
</feature>
<evidence type="ECO:0000256" key="1">
    <source>
        <dbReference type="ARBA" id="ARBA00004752"/>
    </source>
</evidence>
<keyword evidence="8" id="KW-0564">Palmitate</keyword>
<dbReference type="InterPro" id="IPR041280">
    <property type="entry name" value="Big_10"/>
</dbReference>
<evidence type="ECO:0000259" key="16">
    <source>
        <dbReference type="PROSITE" id="PS52029"/>
    </source>
</evidence>
<evidence type="ECO:0000256" key="6">
    <source>
        <dbReference type="ARBA" id="ARBA00022984"/>
    </source>
</evidence>
<dbReference type="RefSeq" id="WP_112282272.1">
    <property type="nucleotide sequence ID" value="NZ_MASW01000002.1"/>
</dbReference>
<dbReference type="Proteomes" id="UP000249915">
    <property type="component" value="Unassembled WGS sequence"/>
</dbReference>
<dbReference type="AlphaFoldDB" id="A0A2V4B2P1"/>
<dbReference type="GO" id="GO:0071972">
    <property type="term" value="F:peptidoglycan L,D-transpeptidase activity"/>
    <property type="evidence" value="ECO:0007669"/>
    <property type="project" value="TreeGrafter"/>
</dbReference>
<feature type="active site" description="Proton donor/acceptor" evidence="13">
    <location>
        <position position="333"/>
    </location>
</feature>
<dbReference type="SUPFAM" id="SSF141523">
    <property type="entry name" value="L,D-transpeptidase catalytic domain-like"/>
    <property type="match status" value="1"/>
</dbReference>
<dbReference type="CDD" id="cd13432">
    <property type="entry name" value="LDT_IgD_like_2"/>
    <property type="match status" value="1"/>
</dbReference>
<dbReference type="UniPathway" id="UPA00219"/>
<dbReference type="FunFam" id="2.60.40.3780:FF:000001">
    <property type="entry name" value="L,D-transpeptidase 2"/>
    <property type="match status" value="1"/>
</dbReference>
<dbReference type="PROSITE" id="PS51257">
    <property type="entry name" value="PROKAR_LIPOPROTEIN"/>
    <property type="match status" value="1"/>
</dbReference>
<keyword evidence="5 13" id="KW-0133">Cell shape</keyword>
<comment type="caution">
    <text evidence="17">The sequence shown here is derived from an EMBL/GenBank/DDBJ whole genome shotgun (WGS) entry which is preliminary data.</text>
</comment>
<dbReference type="Gene3D" id="2.40.440.10">
    <property type="entry name" value="L,D-transpeptidase catalytic domain-like"/>
    <property type="match status" value="1"/>
</dbReference>
<comment type="pathway">
    <text evidence="1 13">Cell wall biogenesis; peptidoglycan biosynthesis.</text>
</comment>
<keyword evidence="11 13" id="KW-0961">Cell wall biogenesis/degradation</keyword>
<keyword evidence="18" id="KW-1185">Reference proteome</keyword>
<evidence type="ECO:0000313" key="18">
    <source>
        <dbReference type="Proteomes" id="UP000249915"/>
    </source>
</evidence>
<dbReference type="PANTHER" id="PTHR30582:SF2">
    <property type="entry name" value="L,D-TRANSPEPTIDASE YCIB-RELATED"/>
    <property type="match status" value="1"/>
</dbReference>
<evidence type="ECO:0000256" key="8">
    <source>
        <dbReference type="ARBA" id="ARBA00023139"/>
    </source>
</evidence>
<evidence type="ECO:0000256" key="5">
    <source>
        <dbReference type="ARBA" id="ARBA00022960"/>
    </source>
</evidence>
<dbReference type="PROSITE" id="PS52029">
    <property type="entry name" value="LD_TPASE"/>
    <property type="match status" value="1"/>
</dbReference>
<sequence length="404" mass="43979">MGRKTAWRQLIVWGLVALVALTACTSTPEATSPTARPSTTPADPPRITTVPANDAQDVSPIEPIEIRASNGSLTSVSVTKPEGKQVSGKLSADRTVWRSTEPLGYGRRYALTAAASGSSGASARETTSFTTLRPAQTVFPSFFPAPSIKRVGVGQPMVVIFDKPPADRAAAERALTVTSNPAIEGAWYWWDNRTLHWRPKMYWKPGTKVTVQAKIYGVHLGNGMYGETDRTLNLTIGQSKIATIDDKTHQMTVMIDGKKARTFPVSMGRNESVTVDGKKISFVTPSGTYVAQEKYQVKRMSSATYGLPTNYSLGYDSEIPLAVRISNSGIFVHAAPWSVADQGVRNVSHGCINLSPSAGRWFYDNFSYGDVVTIRNTSTKLEPTDGFGDWNMSWSEWLKGSALN</sequence>
<evidence type="ECO:0000256" key="11">
    <source>
        <dbReference type="ARBA" id="ARBA00023316"/>
    </source>
</evidence>
<keyword evidence="10" id="KW-0012">Acyltransferase</keyword>
<evidence type="ECO:0000256" key="9">
    <source>
        <dbReference type="ARBA" id="ARBA00023288"/>
    </source>
</evidence>
<dbReference type="GO" id="GO:0016746">
    <property type="term" value="F:acyltransferase activity"/>
    <property type="evidence" value="ECO:0007669"/>
    <property type="project" value="UniProtKB-KW"/>
</dbReference>
<dbReference type="InterPro" id="IPR050979">
    <property type="entry name" value="LD-transpeptidase"/>
</dbReference>
<evidence type="ECO:0000256" key="15">
    <source>
        <dbReference type="SAM" id="SignalP"/>
    </source>
</evidence>
<feature type="domain" description="L,D-TPase catalytic" evidence="16">
    <location>
        <begin position="240"/>
        <end position="375"/>
    </location>
</feature>
<dbReference type="Pfam" id="PF17964">
    <property type="entry name" value="Big_10"/>
    <property type="match status" value="1"/>
</dbReference>
<dbReference type="EMBL" id="MASW01000002">
    <property type="protein sequence ID" value="PXY28262.1"/>
    <property type="molecule type" value="Genomic_DNA"/>
</dbReference>
<keyword evidence="6 13" id="KW-0573">Peptidoglycan synthesis</keyword>
<evidence type="ECO:0000256" key="14">
    <source>
        <dbReference type="SAM" id="MobiDB-lite"/>
    </source>
</evidence>
<keyword evidence="7" id="KW-0472">Membrane</keyword>
<dbReference type="Gene3D" id="2.60.40.3710">
    <property type="match status" value="1"/>
</dbReference>
<evidence type="ECO:0000256" key="12">
    <source>
        <dbReference type="ARBA" id="ARBA00060592"/>
    </source>
</evidence>
<keyword evidence="4 15" id="KW-0732">Signal</keyword>
<dbReference type="PANTHER" id="PTHR30582">
    <property type="entry name" value="L,D-TRANSPEPTIDASE"/>
    <property type="match status" value="1"/>
</dbReference>
<feature type="signal peptide" evidence="15">
    <location>
        <begin position="1"/>
        <end position="25"/>
    </location>
</feature>
<comment type="pathway">
    <text evidence="12">Glycan biosynthesis.</text>
</comment>